<comment type="caution">
    <text evidence="1">The sequence shown here is derived from an EMBL/GenBank/DDBJ whole genome shotgun (WGS) entry which is preliminary data.</text>
</comment>
<dbReference type="EMBL" id="JAMKPW020000024">
    <property type="protein sequence ID" value="KAK8205556.1"/>
    <property type="molecule type" value="Genomic_DNA"/>
</dbReference>
<dbReference type="Proteomes" id="UP001320706">
    <property type="component" value="Unassembled WGS sequence"/>
</dbReference>
<organism evidence="1 2">
    <name type="scientific">Zalaria obscura</name>
    <dbReference type="NCBI Taxonomy" id="2024903"/>
    <lineage>
        <taxon>Eukaryota</taxon>
        <taxon>Fungi</taxon>
        <taxon>Dikarya</taxon>
        <taxon>Ascomycota</taxon>
        <taxon>Pezizomycotina</taxon>
        <taxon>Dothideomycetes</taxon>
        <taxon>Dothideomycetidae</taxon>
        <taxon>Dothideales</taxon>
        <taxon>Zalariaceae</taxon>
        <taxon>Zalaria</taxon>
    </lineage>
</organism>
<name>A0ACC3SAF3_9PEZI</name>
<sequence>MGPVDENKDTPQAPAHTAWEYHDTFQVERLTSSVSAYLSHAATQNPMASSAKHPAEPSPPSTPRHHPSLLGLEMVGLSEDPRFRGRMAAMLLFHDRRVPAAGLRGYESMDEYE</sequence>
<evidence type="ECO:0000313" key="2">
    <source>
        <dbReference type="Proteomes" id="UP001320706"/>
    </source>
</evidence>
<proteinExistence type="predicted"/>
<protein>
    <submittedName>
        <fullName evidence="1">Uncharacterized protein</fullName>
    </submittedName>
</protein>
<reference evidence="1" key="1">
    <citation type="submission" date="2024-02" db="EMBL/GenBank/DDBJ databases">
        <title>Metagenome Assembled Genome of Zalaria obscura JY119.</title>
        <authorList>
            <person name="Vighnesh L."/>
            <person name="Jagadeeshwari U."/>
            <person name="Venkata Ramana C."/>
            <person name="Sasikala C."/>
        </authorList>
    </citation>
    <scope>NUCLEOTIDE SEQUENCE</scope>
    <source>
        <strain evidence="1">JY119</strain>
    </source>
</reference>
<accession>A0ACC3SAF3</accession>
<gene>
    <name evidence="1" type="ORF">M8818_004929</name>
</gene>
<evidence type="ECO:0000313" key="1">
    <source>
        <dbReference type="EMBL" id="KAK8205556.1"/>
    </source>
</evidence>
<keyword evidence="2" id="KW-1185">Reference proteome</keyword>